<evidence type="ECO:0000256" key="8">
    <source>
        <dbReference type="ARBA" id="ARBA00023224"/>
    </source>
</evidence>
<dbReference type="KEGG" id="bbel:109487604"/>
<evidence type="ECO:0000256" key="1">
    <source>
        <dbReference type="ARBA" id="ARBA00004370"/>
    </source>
</evidence>
<dbReference type="GO" id="GO:0007214">
    <property type="term" value="P:gamma-aminobutyric acid signaling pathway"/>
    <property type="evidence" value="ECO:0007669"/>
    <property type="project" value="TreeGrafter"/>
</dbReference>
<evidence type="ECO:0000256" key="7">
    <source>
        <dbReference type="ARBA" id="ARBA00023180"/>
    </source>
</evidence>
<evidence type="ECO:0000256" key="5">
    <source>
        <dbReference type="ARBA" id="ARBA00023136"/>
    </source>
</evidence>
<dbReference type="Proteomes" id="UP000515135">
    <property type="component" value="Unplaced"/>
</dbReference>
<keyword evidence="8" id="KW-0807">Transducer</keyword>
<dbReference type="RefSeq" id="XP_019647168.1">
    <property type="nucleotide sequence ID" value="XM_019791609.1"/>
</dbReference>
<organism evidence="11 12">
    <name type="scientific">Branchiostoma belcheri</name>
    <name type="common">Amphioxus</name>
    <dbReference type="NCBI Taxonomy" id="7741"/>
    <lineage>
        <taxon>Eukaryota</taxon>
        <taxon>Metazoa</taxon>
        <taxon>Chordata</taxon>
        <taxon>Cephalochordata</taxon>
        <taxon>Leptocardii</taxon>
        <taxon>Amphioxiformes</taxon>
        <taxon>Branchiostomatidae</taxon>
        <taxon>Branchiostoma</taxon>
    </lineage>
</organism>
<dbReference type="GO" id="GO:0004965">
    <property type="term" value="F:G protein-coupled GABA receptor activity"/>
    <property type="evidence" value="ECO:0007669"/>
    <property type="project" value="InterPro"/>
</dbReference>
<dbReference type="OrthoDB" id="17569at2759"/>
<keyword evidence="6" id="KW-0675">Receptor</keyword>
<dbReference type="PANTHER" id="PTHR10519">
    <property type="entry name" value="GABA-B RECEPTOR"/>
    <property type="match status" value="1"/>
</dbReference>
<keyword evidence="2" id="KW-0812">Transmembrane</keyword>
<keyword evidence="11" id="KW-1185">Reference proteome</keyword>
<dbReference type="GeneID" id="109487604"/>
<proteinExistence type="predicted"/>
<name>A0A6P5ABZ2_BRABE</name>
<sequence length="193" mass="21244">MLPVPSTATTTSQDPPETCGPSDIGDVELVTDELNRRTVYIGGLFALSGSPYASEGYSKLTAARLAIKHVNEAQLIPGIQLKMFCNNTQCDSGVGIDAFFDMIYRKPGMTMLLGAHCSSVSKSLAQVVPLWNLVMVSYASTSPALSDRKLFPTFFRTEAPDSSHNAARRAFIQYFDWQNVAVLYQDQEMFSLR</sequence>
<evidence type="ECO:0000256" key="6">
    <source>
        <dbReference type="ARBA" id="ARBA00023170"/>
    </source>
</evidence>
<evidence type="ECO:0000256" key="9">
    <source>
        <dbReference type="SAM" id="MobiDB-lite"/>
    </source>
</evidence>
<dbReference type="SUPFAM" id="SSF53822">
    <property type="entry name" value="Periplasmic binding protein-like I"/>
    <property type="match status" value="1"/>
</dbReference>
<evidence type="ECO:0000256" key="4">
    <source>
        <dbReference type="ARBA" id="ARBA00023040"/>
    </source>
</evidence>
<feature type="region of interest" description="Disordered" evidence="9">
    <location>
        <begin position="1"/>
        <end position="24"/>
    </location>
</feature>
<comment type="subcellular location">
    <subcellularLocation>
        <location evidence="1">Membrane</location>
    </subcellularLocation>
</comment>
<dbReference type="AlphaFoldDB" id="A0A6P5ABZ2"/>
<accession>A0A6P5ABZ2</accession>
<keyword evidence="5" id="KW-0472">Membrane</keyword>
<dbReference type="InterPro" id="IPR002455">
    <property type="entry name" value="GPCR3_GABA-B"/>
</dbReference>
<dbReference type="GO" id="GO:0038039">
    <property type="term" value="C:G protein-coupled receptor heterodimeric complex"/>
    <property type="evidence" value="ECO:0007669"/>
    <property type="project" value="TreeGrafter"/>
</dbReference>
<dbReference type="Pfam" id="PF01094">
    <property type="entry name" value="ANF_receptor"/>
    <property type="match status" value="1"/>
</dbReference>
<feature type="domain" description="Receptor ligand binding region" evidence="10">
    <location>
        <begin position="60"/>
        <end position="188"/>
    </location>
</feature>
<dbReference type="InterPro" id="IPR028082">
    <property type="entry name" value="Peripla_BP_I"/>
</dbReference>
<evidence type="ECO:0000313" key="12">
    <source>
        <dbReference type="RefSeq" id="XP_019647168.1"/>
    </source>
</evidence>
<gene>
    <name evidence="12" type="primary">LOC109487604</name>
</gene>
<feature type="compositionally biased region" description="Polar residues" evidence="9">
    <location>
        <begin position="1"/>
        <end position="15"/>
    </location>
</feature>
<evidence type="ECO:0000256" key="3">
    <source>
        <dbReference type="ARBA" id="ARBA00022989"/>
    </source>
</evidence>
<dbReference type="Gene3D" id="3.40.50.2300">
    <property type="match status" value="1"/>
</dbReference>
<evidence type="ECO:0000313" key="11">
    <source>
        <dbReference type="Proteomes" id="UP000515135"/>
    </source>
</evidence>
<keyword evidence="4" id="KW-0297">G-protein coupled receptor</keyword>
<evidence type="ECO:0000256" key="2">
    <source>
        <dbReference type="ARBA" id="ARBA00022692"/>
    </source>
</evidence>
<evidence type="ECO:0000259" key="10">
    <source>
        <dbReference type="Pfam" id="PF01094"/>
    </source>
</evidence>
<keyword evidence="7" id="KW-0325">Glycoprotein</keyword>
<dbReference type="PANTHER" id="PTHR10519:SF46">
    <property type="entry name" value="METABOTROPIC GABA-B RECEPTOR SUBTYPE 3, ISOFORM A"/>
    <property type="match status" value="1"/>
</dbReference>
<dbReference type="InterPro" id="IPR001828">
    <property type="entry name" value="ANF_lig-bd_rcpt"/>
</dbReference>
<protein>
    <submittedName>
        <fullName evidence="12">Gamma-aminobutyric acid type B receptor subunit 1-like</fullName>
    </submittedName>
</protein>
<dbReference type="PRINTS" id="PR01176">
    <property type="entry name" value="GABABRECEPTR"/>
</dbReference>
<reference evidence="12" key="1">
    <citation type="submission" date="2025-08" db="UniProtKB">
        <authorList>
            <consortium name="RefSeq"/>
        </authorList>
    </citation>
    <scope>IDENTIFICATION</scope>
    <source>
        <tissue evidence="12">Gonad</tissue>
    </source>
</reference>
<dbReference type="FunFam" id="3.40.50.2300:FF:000751">
    <property type="match status" value="1"/>
</dbReference>
<keyword evidence="3" id="KW-1133">Transmembrane helix</keyword>